<proteinExistence type="predicted"/>
<dbReference type="KEGG" id="vpn:A21D_02582"/>
<sequence>MKNARNPKNVHLPVAPYVHQIEISNPMRWLTISEQLGMGVDGNVPESPLEQMELAFQNIDNNLVAANMEIKDNTKLVFYLS</sequence>
<protein>
    <submittedName>
        <fullName evidence="1">Uncharacterized protein</fullName>
    </submittedName>
</protein>
<gene>
    <name evidence="1" type="ORF">A21D_02582</name>
</gene>
<accession>A0A2K9J127</accession>
<reference evidence="2" key="1">
    <citation type="submission" date="2016-11" db="EMBL/GenBank/DDBJ databases">
        <title>Complete genome sequence of Virgibacillus pantothenticus 21D, a halophilic bacterium isolated from the deep hypersaline anoxic basin Discovery in the Mediterranean Sea.</title>
        <authorList>
            <person name="Zeaiter Z."/>
            <person name="Booth J.M."/>
            <person name="Prosdocimi E.M."/>
            <person name="Mapelli F."/>
            <person name="Fusi M."/>
            <person name="Daffonchio D."/>
            <person name="Borin S."/>
            <person name="Crotti E."/>
        </authorList>
    </citation>
    <scope>NUCLEOTIDE SEQUENCE [LARGE SCALE GENOMIC DNA]</scope>
    <source>
        <strain evidence="2">21D</strain>
    </source>
</reference>
<dbReference type="STRING" id="302167.GCA_900166595_01389"/>
<name>A0A2K9J127_9BACI</name>
<dbReference type="Gene3D" id="3.30.1330.40">
    <property type="entry name" value="RutC-like"/>
    <property type="match status" value="1"/>
</dbReference>
<dbReference type="InterPro" id="IPR035959">
    <property type="entry name" value="RutC-like_sf"/>
</dbReference>
<evidence type="ECO:0000313" key="2">
    <source>
        <dbReference type="Proteomes" id="UP000234237"/>
    </source>
</evidence>
<organism evidence="1 2">
    <name type="scientific">Virgibacillus dokdonensis</name>
    <dbReference type="NCBI Taxonomy" id="302167"/>
    <lineage>
        <taxon>Bacteria</taxon>
        <taxon>Bacillati</taxon>
        <taxon>Bacillota</taxon>
        <taxon>Bacilli</taxon>
        <taxon>Bacillales</taxon>
        <taxon>Bacillaceae</taxon>
        <taxon>Virgibacillus</taxon>
    </lineage>
</organism>
<dbReference type="EMBL" id="CP018622">
    <property type="protein sequence ID" value="AUJ25629.1"/>
    <property type="molecule type" value="Genomic_DNA"/>
</dbReference>
<evidence type="ECO:0000313" key="1">
    <source>
        <dbReference type="EMBL" id="AUJ25629.1"/>
    </source>
</evidence>
<dbReference type="AlphaFoldDB" id="A0A2K9J127"/>
<dbReference type="Proteomes" id="UP000234237">
    <property type="component" value="Chromosome"/>
</dbReference>
<dbReference type="SUPFAM" id="SSF55298">
    <property type="entry name" value="YjgF-like"/>
    <property type="match status" value="1"/>
</dbReference>